<dbReference type="Pfam" id="PF00881">
    <property type="entry name" value="Nitroreductase"/>
    <property type="match status" value="1"/>
</dbReference>
<dbReference type="SUPFAM" id="SSF55469">
    <property type="entry name" value="FMN-dependent nitroreductase-like"/>
    <property type="match status" value="1"/>
</dbReference>
<protein>
    <submittedName>
        <fullName evidence="3">Nitroreductase family protein</fullName>
    </submittedName>
</protein>
<evidence type="ECO:0000313" key="4">
    <source>
        <dbReference type="Proteomes" id="UP000067448"/>
    </source>
</evidence>
<dbReference type="PANTHER" id="PTHR43745:SF2">
    <property type="entry name" value="NITROREDUCTASE MJ1384-RELATED"/>
    <property type="match status" value="1"/>
</dbReference>
<dbReference type="NCBIfam" id="TIGR03605">
    <property type="entry name" value="antibiot_sagB"/>
    <property type="match status" value="1"/>
</dbReference>
<reference evidence="4" key="1">
    <citation type="submission" date="2015-11" db="EMBL/GenBank/DDBJ databases">
        <authorList>
            <consortium name="Cross-ministerial Strategic Innovation Promotion Program (SIP) consortium"/>
            <person name="Tomihama T."/>
            <person name="Ikenaga M."/>
            <person name="Sakai M."/>
            <person name="Okubo T."/>
            <person name="Ikeda S."/>
        </authorList>
    </citation>
    <scope>NUCLEOTIDE SEQUENCE [LARGE SCALE GENOMIC DNA]</scope>
    <source>
        <strain evidence="4">S58</strain>
    </source>
</reference>
<reference evidence="4" key="3">
    <citation type="submission" date="2016-02" db="EMBL/GenBank/DDBJ databases">
        <title>Draft genome of pathogenic Streptomyces sp. in Japan.</title>
        <authorList>
            <person name="Tomihama T."/>
            <person name="Ikenaga M."/>
            <person name="Sakai M."/>
            <person name="Okubo T."/>
            <person name="Ikeda S."/>
        </authorList>
    </citation>
    <scope>NUCLEOTIDE SEQUENCE [LARGE SCALE GENOMIC DNA]</scope>
    <source>
        <strain evidence="4">S58</strain>
    </source>
</reference>
<dbReference type="InterPro" id="IPR052544">
    <property type="entry name" value="Bacteriocin_Proc_Enz"/>
</dbReference>
<gene>
    <name evidence="3" type="ORF">SsS58_06863</name>
</gene>
<dbReference type="Gene3D" id="3.40.109.10">
    <property type="entry name" value="NADH Oxidase"/>
    <property type="match status" value="1"/>
</dbReference>
<evidence type="ECO:0000313" key="3">
    <source>
        <dbReference type="EMBL" id="GAQ66432.1"/>
    </source>
</evidence>
<dbReference type="Pfam" id="PF22767">
    <property type="entry name" value="ThcOx"/>
    <property type="match status" value="1"/>
</dbReference>
<evidence type="ECO:0000259" key="2">
    <source>
        <dbReference type="Pfam" id="PF22767"/>
    </source>
</evidence>
<feature type="domain" description="Nitroreductase" evidence="1">
    <location>
        <begin position="348"/>
        <end position="526"/>
    </location>
</feature>
<dbReference type="InterPro" id="IPR054488">
    <property type="entry name" value="ThcOx_dom2"/>
</dbReference>
<dbReference type="CDD" id="cd02142">
    <property type="entry name" value="McbC_SagB-like_oxidoreductase"/>
    <property type="match status" value="1"/>
</dbReference>
<dbReference type="EMBL" id="BCMM01000041">
    <property type="protein sequence ID" value="GAQ66432.1"/>
    <property type="molecule type" value="Genomic_DNA"/>
</dbReference>
<organism evidence="3 4">
    <name type="scientific">Streptomyces scabiei</name>
    <dbReference type="NCBI Taxonomy" id="1930"/>
    <lineage>
        <taxon>Bacteria</taxon>
        <taxon>Bacillati</taxon>
        <taxon>Actinomycetota</taxon>
        <taxon>Actinomycetes</taxon>
        <taxon>Kitasatosporales</taxon>
        <taxon>Streptomycetaceae</taxon>
        <taxon>Streptomyces</taxon>
    </lineage>
</organism>
<dbReference type="GO" id="GO:0016491">
    <property type="term" value="F:oxidoreductase activity"/>
    <property type="evidence" value="ECO:0007669"/>
    <property type="project" value="InterPro"/>
</dbReference>
<dbReference type="InterPro" id="IPR000415">
    <property type="entry name" value="Nitroreductase-like"/>
</dbReference>
<dbReference type="InterPro" id="IPR029479">
    <property type="entry name" value="Nitroreductase"/>
</dbReference>
<accession>A0A100JVH5</accession>
<dbReference type="OrthoDB" id="3723182at2"/>
<sequence length="554" mass="59402">MPAERPFSTAATTRSDRRCVDLWSLREDVLVDAGDPAGPVVLSGRWGETRLHRAGPMVREALRRMSLGPISLANVVAEMAAESSVRPSSPGGRTATAADEQAEILMLLHRLRHLVVRSLTLEDAEQPLLSVVPIVQSARYRPGTFDRSRAVRLSRFAFLRSEGEGFVLESPVSLYRVVVHGPEAAWVIGMLGRAHTLDEIVAAVPLTTPVVAEIVAHLLGTGMVLAAEPESAALESAEPQPAERELAVRALPSRTDTDDGGRSGDSVPVFAEDTDPALLSWGAVDLLFHSRSTLGRHDADFGATYPLAERLPPAPAVKPLPDGPRLPLPRPSLSEVTAADAPLTTVVEERHSIRSYGSEPLTAAVLGEFLYRALRVRGLPERHGEGRHQEEYTDRPYPSGGRAYELEFYLTVRDCAGIPPGTHYYAPLEHCLVRVGDEGPDAATAELLAEAQITAGLDTPPAVVITITSRIHRLSWKYSGLPYSLTLKHVGAVIQNLYLIGTAMGLASCALGSGDIELAARSTGTDWLTEPSVGGFALGVAPKAVTNHPCKAHS</sequence>
<dbReference type="Proteomes" id="UP000067448">
    <property type="component" value="Unassembled WGS sequence"/>
</dbReference>
<comment type="caution">
    <text evidence="3">The sequence shown here is derived from an EMBL/GenBank/DDBJ whole genome shotgun (WGS) entry which is preliminary data.</text>
</comment>
<reference evidence="3 4" key="2">
    <citation type="journal article" date="2016" name="Genome Announc.">
        <title>Draft Genome Sequences of Streptomyces scabiei S58, Streptomyces turgidiscabies T45, and Streptomyces acidiscabies a10, the Pathogens of Potato Common Scab, Isolated in Japan.</title>
        <authorList>
            <person name="Tomihama T."/>
            <person name="Nishi Y."/>
            <person name="Sakai M."/>
            <person name="Ikenaga M."/>
            <person name="Okubo T."/>
            <person name="Ikeda S."/>
        </authorList>
    </citation>
    <scope>NUCLEOTIDE SEQUENCE [LARGE SCALE GENOMIC DNA]</scope>
    <source>
        <strain evidence="3 4">S58</strain>
    </source>
</reference>
<name>A0A100JVH5_STRSC</name>
<evidence type="ECO:0000259" key="1">
    <source>
        <dbReference type="Pfam" id="PF00881"/>
    </source>
</evidence>
<dbReference type="AlphaFoldDB" id="A0A100JVH5"/>
<proteinExistence type="predicted"/>
<dbReference type="RefSeq" id="WP_079081984.1">
    <property type="nucleotide sequence ID" value="NZ_BCMM01000041.1"/>
</dbReference>
<dbReference type="InterPro" id="IPR020051">
    <property type="entry name" value="SagB-type_dehydrogenase"/>
</dbReference>
<feature type="domain" description="Cyanobactin oxidase ThcOx second" evidence="2">
    <location>
        <begin position="151"/>
        <end position="230"/>
    </location>
</feature>
<dbReference type="PANTHER" id="PTHR43745">
    <property type="entry name" value="NITROREDUCTASE MJ1384-RELATED"/>
    <property type="match status" value="1"/>
</dbReference>